<dbReference type="PANTHER" id="PTHR21454:SF44">
    <property type="entry name" value="EXPP1 PROTEIN"/>
    <property type="match status" value="1"/>
</dbReference>
<name>A0AAV2DH72_9ROSI</name>
<dbReference type="GO" id="GO:0005829">
    <property type="term" value="C:cytosol"/>
    <property type="evidence" value="ECO:0007669"/>
    <property type="project" value="TreeGrafter"/>
</dbReference>
<gene>
    <name evidence="2" type="ORF">LTRI10_LOCUS14488</name>
</gene>
<evidence type="ECO:0008006" key="4">
    <source>
        <dbReference type="Google" id="ProtNLM"/>
    </source>
</evidence>
<keyword evidence="3" id="KW-1185">Reference proteome</keyword>
<dbReference type="PANTHER" id="PTHR21454">
    <property type="entry name" value="DPH3 HOMOLOG-RELATED"/>
    <property type="match status" value="1"/>
</dbReference>
<feature type="chain" id="PRO_5043629039" description="Expp1 protein" evidence="1">
    <location>
        <begin position="32"/>
        <end position="241"/>
    </location>
</feature>
<protein>
    <recommendedName>
        <fullName evidence="4">Expp1 protein</fullName>
    </recommendedName>
</protein>
<dbReference type="EMBL" id="OZ034815">
    <property type="protein sequence ID" value="CAL1372484.1"/>
    <property type="molecule type" value="Genomic_DNA"/>
</dbReference>
<evidence type="ECO:0000256" key="1">
    <source>
        <dbReference type="SAM" id="SignalP"/>
    </source>
</evidence>
<reference evidence="2 3" key="1">
    <citation type="submission" date="2024-04" db="EMBL/GenBank/DDBJ databases">
        <authorList>
            <person name="Fracassetti M."/>
        </authorList>
    </citation>
    <scope>NUCLEOTIDE SEQUENCE [LARGE SCALE GENOMIC DNA]</scope>
</reference>
<dbReference type="GO" id="GO:0046872">
    <property type="term" value="F:metal ion binding"/>
    <property type="evidence" value="ECO:0007669"/>
    <property type="project" value="InterPro"/>
</dbReference>
<proteinExistence type="predicted"/>
<feature type="signal peptide" evidence="1">
    <location>
        <begin position="1"/>
        <end position="31"/>
    </location>
</feature>
<dbReference type="Proteomes" id="UP001497516">
    <property type="component" value="Chromosome 2"/>
</dbReference>
<evidence type="ECO:0000313" key="3">
    <source>
        <dbReference type="Proteomes" id="UP001497516"/>
    </source>
</evidence>
<dbReference type="AlphaFoldDB" id="A0AAV2DH72"/>
<sequence length="241" mass="26225">MGKMRELERTRMAFTITILATLLSATNMANAADESNPVFDPCSDATVAKSDGFSFGLAFAANASFFAGEVQFSPCDRRLALASKHAQLAVFRPQVDQLSLLTINSTTFDPAKAGGFMVAFAGRNFAARSVPTLVADGTMSITSFTLVLEFQTGTLVNLYWKKFGCGSCSGEFRCLNEQDCAIPTKKCRSHGGSVDCEINIQLAFSGTDKYLETLNSWYEVSSLGQYSLYGLYSNVKENLFM</sequence>
<evidence type="ECO:0000313" key="2">
    <source>
        <dbReference type="EMBL" id="CAL1372484.1"/>
    </source>
</evidence>
<accession>A0AAV2DH72</accession>
<dbReference type="InterPro" id="IPR044248">
    <property type="entry name" value="DPH3/4-like"/>
</dbReference>
<dbReference type="GO" id="GO:0017183">
    <property type="term" value="P:protein histidyl modification to diphthamide"/>
    <property type="evidence" value="ECO:0007669"/>
    <property type="project" value="InterPro"/>
</dbReference>
<organism evidence="2 3">
    <name type="scientific">Linum trigynum</name>
    <dbReference type="NCBI Taxonomy" id="586398"/>
    <lineage>
        <taxon>Eukaryota</taxon>
        <taxon>Viridiplantae</taxon>
        <taxon>Streptophyta</taxon>
        <taxon>Embryophyta</taxon>
        <taxon>Tracheophyta</taxon>
        <taxon>Spermatophyta</taxon>
        <taxon>Magnoliopsida</taxon>
        <taxon>eudicotyledons</taxon>
        <taxon>Gunneridae</taxon>
        <taxon>Pentapetalae</taxon>
        <taxon>rosids</taxon>
        <taxon>fabids</taxon>
        <taxon>Malpighiales</taxon>
        <taxon>Linaceae</taxon>
        <taxon>Linum</taxon>
    </lineage>
</organism>
<keyword evidence="1" id="KW-0732">Signal</keyword>